<accession>C0NLG2</accession>
<proteinExistence type="predicted"/>
<organism evidence="3 4">
    <name type="scientific">Ajellomyces capsulatus (strain G186AR / H82 / ATCC MYA-2454 / RMSCC 2432)</name>
    <name type="common">Darling's disease fungus</name>
    <name type="synonym">Histoplasma capsulatum</name>
    <dbReference type="NCBI Taxonomy" id="447093"/>
    <lineage>
        <taxon>Eukaryota</taxon>
        <taxon>Fungi</taxon>
        <taxon>Dikarya</taxon>
        <taxon>Ascomycota</taxon>
        <taxon>Pezizomycotina</taxon>
        <taxon>Eurotiomycetes</taxon>
        <taxon>Eurotiomycetidae</taxon>
        <taxon>Onygenales</taxon>
        <taxon>Ajellomycetaceae</taxon>
        <taxon>Histoplasma</taxon>
    </lineage>
</organism>
<feature type="compositionally biased region" description="Basic and acidic residues" evidence="1">
    <location>
        <begin position="389"/>
        <end position="398"/>
    </location>
</feature>
<gene>
    <name evidence="3" type="ORF">HCBG_04342</name>
</gene>
<dbReference type="InParanoid" id="C0NLG2"/>
<dbReference type="EMBL" id="GG663367">
    <property type="protein sequence ID" value="EEH07463.1"/>
    <property type="molecule type" value="Genomic_DNA"/>
</dbReference>
<dbReference type="Proteomes" id="UP000001631">
    <property type="component" value="Unassembled WGS sequence"/>
</dbReference>
<dbReference type="InterPro" id="IPR028163">
    <property type="entry name" value="HAUS_6_N"/>
</dbReference>
<sequence length="642" mass="71399">MQSSTPSSLRPKGLNWPVSSHITVFVRNLRLLHFDQLPDWPNLTVRSFSGAQSNLRQRIKAVEWSLYQLFTIWDPEGAQNKLRPFFPPLEPLQSVNLRAALFRALSDMKKNGVLGREVILRKTMLDECKGEKFEEALAIFSLTVLRKVILARKGEHHNPVLEMTINGRASSSEQEMLVPLIIAHRVSLTTMINDKCHVRQAYDQLKTLLENKTIELAARSKQAANKPTADEDELSHEIVNLWHGNEKWAHTILNGGIRVSTDHVLESSFSQTLSLIRNGQLGDIGNRPSSDLLADLDNRLSEQKARVEKWRKFKHTLVEERGVKQPSKHRSSSQILAFRDHQSLTIASLAQSDRASTSLSTNGTEYSSLVSALDAALLKHEVNISQKKRQPDSEDSRNQRLHNAHSNRDYSIDQATLSLLADQPTPNSSDMDNTSMLSSLPTQGSGRSSPRLESREISGSGSPNYEYSSGAVTPSITIDYDSNPSPMNMDTESLQPIPVQPTRAVSGSLVERTRQSMSFLPKPSSRPRQSLAAKPRKSQVFPTNQFETPKRDGPRSLEPGGSGTSTPKEELFSQDADYASVFKSRPRVAMSPVNSPAVHMLPMDDSDMDADQTINIGAGVAEGDLQNSPLFAARFTSRKMNL</sequence>
<evidence type="ECO:0000259" key="2">
    <source>
        <dbReference type="Pfam" id="PF14661"/>
    </source>
</evidence>
<feature type="compositionally biased region" description="Polar residues" evidence="1">
    <location>
        <begin position="457"/>
        <end position="494"/>
    </location>
</feature>
<dbReference type="Pfam" id="PF14661">
    <property type="entry name" value="HAUS6_N"/>
    <property type="match status" value="1"/>
</dbReference>
<dbReference type="VEuPathDB" id="FungiDB:I7I50_11468"/>
<dbReference type="STRING" id="447093.C0NLG2"/>
<dbReference type="GeneID" id="69037358"/>
<feature type="region of interest" description="Disordered" evidence="1">
    <location>
        <begin position="383"/>
        <end position="573"/>
    </location>
</feature>
<feature type="domain" description="HAUS augmin-like complex subunit 6 N-terminal" evidence="2">
    <location>
        <begin position="25"/>
        <end position="234"/>
    </location>
</feature>
<dbReference type="RefSeq" id="XP_045287944.1">
    <property type="nucleotide sequence ID" value="XM_045431391.1"/>
</dbReference>
<evidence type="ECO:0000313" key="3">
    <source>
        <dbReference type="EMBL" id="EEH07463.1"/>
    </source>
</evidence>
<keyword evidence="4" id="KW-1185">Reference proteome</keyword>
<reference evidence="3" key="1">
    <citation type="submission" date="2009-02" db="EMBL/GenBank/DDBJ databases">
        <title>The Genome Sequence of Ajellomyces capsulatus strain G186AR.</title>
        <authorList>
            <consortium name="The Broad Institute Genome Sequencing Platform"/>
            <person name="Champion M."/>
            <person name="Cuomo C."/>
            <person name="Ma L.-J."/>
            <person name="Henn M.R."/>
            <person name="Sil A."/>
            <person name="Goldman B."/>
            <person name="Young S.K."/>
            <person name="Kodira C.D."/>
            <person name="Zeng Q."/>
            <person name="Koehrsen M."/>
            <person name="Alvarado L."/>
            <person name="Berlin A."/>
            <person name="Borenstein D."/>
            <person name="Chen Z."/>
            <person name="Engels R."/>
            <person name="Freedman E."/>
            <person name="Gellesch M."/>
            <person name="Goldberg J."/>
            <person name="Griggs A."/>
            <person name="Gujja S."/>
            <person name="Heiman D."/>
            <person name="Hepburn T."/>
            <person name="Howarth C."/>
            <person name="Jen D."/>
            <person name="Larson L."/>
            <person name="Lewis B."/>
            <person name="Mehta T."/>
            <person name="Park D."/>
            <person name="Pearson M."/>
            <person name="Roberts A."/>
            <person name="Saif S."/>
            <person name="Shea T."/>
            <person name="Shenoy N."/>
            <person name="Sisk P."/>
            <person name="Stolte C."/>
            <person name="Sykes S."/>
            <person name="Walk T."/>
            <person name="White J."/>
            <person name="Yandava C."/>
            <person name="Klein B."/>
            <person name="McEwen J.G."/>
            <person name="Puccia R."/>
            <person name="Goldman G.H."/>
            <person name="Felipe M.S."/>
            <person name="Nino-Vega G."/>
            <person name="San-Blas G."/>
            <person name="Taylor J."/>
            <person name="Mendoza L."/>
            <person name="Galagan J."/>
            <person name="Nusbaum C."/>
            <person name="Birren B."/>
        </authorList>
    </citation>
    <scope>NUCLEOTIDE SEQUENCE</scope>
    <source>
        <strain evidence="3">G186AR</strain>
    </source>
</reference>
<dbReference type="HOGENOM" id="CLU_013984_0_1_1"/>
<feature type="compositionally biased region" description="Polar residues" evidence="1">
    <location>
        <begin position="424"/>
        <end position="448"/>
    </location>
</feature>
<name>C0NLG2_AJECG</name>
<evidence type="ECO:0000256" key="1">
    <source>
        <dbReference type="SAM" id="MobiDB-lite"/>
    </source>
</evidence>
<dbReference type="AlphaFoldDB" id="C0NLG2"/>
<protein>
    <recommendedName>
        <fullName evidence="2">HAUS augmin-like complex subunit 6 N-terminal domain-containing protein</fullName>
    </recommendedName>
</protein>
<evidence type="ECO:0000313" key="4">
    <source>
        <dbReference type="Proteomes" id="UP000001631"/>
    </source>
</evidence>